<name>A0A7R9L3F5_9ACAR</name>
<dbReference type="GO" id="GO:0006357">
    <property type="term" value="P:regulation of transcription by RNA polymerase II"/>
    <property type="evidence" value="ECO:0007669"/>
    <property type="project" value="TreeGrafter"/>
</dbReference>
<feature type="coiled-coil region" evidence="7">
    <location>
        <begin position="125"/>
        <end position="166"/>
    </location>
</feature>
<dbReference type="InterPro" id="IPR037212">
    <property type="entry name" value="Med7/Med21-like"/>
</dbReference>
<dbReference type="Gene3D" id="6.10.280.10">
    <property type="entry name" value="Mediator complex, subunit Med21"/>
    <property type="match status" value="1"/>
</dbReference>
<keyword evidence="5 6" id="KW-0539">Nucleus</keyword>
<dbReference type="Pfam" id="PF11221">
    <property type="entry name" value="Med21"/>
    <property type="match status" value="1"/>
</dbReference>
<dbReference type="EMBL" id="OC866953">
    <property type="protein sequence ID" value="CAD7633241.1"/>
    <property type="molecule type" value="Genomic_DNA"/>
</dbReference>
<feature type="compositionally biased region" description="Low complexity" evidence="8">
    <location>
        <begin position="175"/>
        <end position="190"/>
    </location>
</feature>
<keyword evidence="2 6" id="KW-0805">Transcription regulation</keyword>
<dbReference type="PANTHER" id="PTHR13381">
    <property type="entry name" value="RNA POLYMERASE II HOLOENZYME COMPONENT SRB7"/>
    <property type="match status" value="1"/>
</dbReference>
<keyword evidence="10" id="KW-1185">Reference proteome</keyword>
<reference evidence="9" key="1">
    <citation type="submission" date="2020-11" db="EMBL/GenBank/DDBJ databases">
        <authorList>
            <person name="Tran Van P."/>
        </authorList>
    </citation>
    <scope>NUCLEOTIDE SEQUENCE</scope>
</reference>
<evidence type="ECO:0000256" key="1">
    <source>
        <dbReference type="ARBA" id="ARBA00004123"/>
    </source>
</evidence>
<comment type="subunit">
    <text evidence="6">Component of the Mediator complex.</text>
</comment>
<dbReference type="SUPFAM" id="SSF140718">
    <property type="entry name" value="Mediator hinge subcomplex-like"/>
    <property type="match status" value="1"/>
</dbReference>
<evidence type="ECO:0000256" key="8">
    <source>
        <dbReference type="SAM" id="MobiDB-lite"/>
    </source>
</evidence>
<dbReference type="GO" id="GO:0003712">
    <property type="term" value="F:transcription coregulator activity"/>
    <property type="evidence" value="ECO:0007669"/>
    <property type="project" value="TreeGrafter"/>
</dbReference>
<comment type="function">
    <text evidence="6">Component of the Mediator complex, a coactivator involved in the regulated transcription of nearly all RNA polymerase II-dependent genes. Mediator functions as a bridge to convey information from gene-specific regulatory proteins to the basal RNA polymerase II transcription machinery. Mediator is recruited to promoters by direct interactions with regulatory proteins and serves as a scaffold for the assembly of a functional preinitiation complex with RNA polymerase II and the general transcription factors.</text>
</comment>
<sequence>TCLTTKRVKSCLCPSLKTLTIISFDYHSNRSRRMADRLTQLQDAVNQQSENFCNSIGVLQQFSKPTFFPEFDKSSSKSPTAQTQSSEDFAQLFATLIARTAKDIDVLIDSLPNEESTPELQSAALRRLEQENSDSAQRLTETVKRGEELLEQIQNALQDIAQSQLKMQCLHSSTDDTNSASNSLNNNSNN</sequence>
<evidence type="ECO:0000256" key="2">
    <source>
        <dbReference type="ARBA" id="ARBA00023015"/>
    </source>
</evidence>
<proteinExistence type="inferred from homology"/>
<evidence type="ECO:0000313" key="9">
    <source>
        <dbReference type="EMBL" id="CAD7633241.1"/>
    </source>
</evidence>
<dbReference type="AlphaFoldDB" id="A0A7R9L3F5"/>
<evidence type="ECO:0000256" key="3">
    <source>
        <dbReference type="ARBA" id="ARBA00023159"/>
    </source>
</evidence>
<organism evidence="9">
    <name type="scientific">Medioppia subpectinata</name>
    <dbReference type="NCBI Taxonomy" id="1979941"/>
    <lineage>
        <taxon>Eukaryota</taxon>
        <taxon>Metazoa</taxon>
        <taxon>Ecdysozoa</taxon>
        <taxon>Arthropoda</taxon>
        <taxon>Chelicerata</taxon>
        <taxon>Arachnida</taxon>
        <taxon>Acari</taxon>
        <taxon>Acariformes</taxon>
        <taxon>Sarcoptiformes</taxon>
        <taxon>Oribatida</taxon>
        <taxon>Brachypylina</taxon>
        <taxon>Oppioidea</taxon>
        <taxon>Oppiidae</taxon>
        <taxon>Medioppia</taxon>
    </lineage>
</organism>
<dbReference type="OrthoDB" id="526653at2759"/>
<evidence type="ECO:0000256" key="4">
    <source>
        <dbReference type="ARBA" id="ARBA00023163"/>
    </source>
</evidence>
<feature type="non-terminal residue" evidence="9">
    <location>
        <position position="1"/>
    </location>
</feature>
<accession>A0A7R9L3F5</accession>
<dbReference type="PANTHER" id="PTHR13381:SF0">
    <property type="entry name" value="MEDIATOR OF RNA POLYMERASE II TRANSCRIPTION SUBUNIT 21"/>
    <property type="match status" value="1"/>
</dbReference>
<gene>
    <name evidence="9" type="ORF">OSB1V03_LOCUS13639</name>
</gene>
<keyword evidence="7" id="KW-0175">Coiled coil</keyword>
<keyword evidence="3 6" id="KW-0010">Activator</keyword>
<keyword evidence="4 6" id="KW-0804">Transcription</keyword>
<comment type="subcellular location">
    <subcellularLocation>
        <location evidence="1 6">Nucleus</location>
    </subcellularLocation>
</comment>
<evidence type="ECO:0000256" key="7">
    <source>
        <dbReference type="SAM" id="Coils"/>
    </source>
</evidence>
<evidence type="ECO:0000256" key="6">
    <source>
        <dbReference type="RuleBase" id="RU366036"/>
    </source>
</evidence>
<evidence type="ECO:0000256" key="5">
    <source>
        <dbReference type="ARBA" id="ARBA00023242"/>
    </source>
</evidence>
<dbReference type="Proteomes" id="UP000759131">
    <property type="component" value="Unassembled WGS sequence"/>
</dbReference>
<feature type="region of interest" description="Disordered" evidence="8">
    <location>
        <begin position="171"/>
        <end position="190"/>
    </location>
</feature>
<evidence type="ECO:0000313" key="10">
    <source>
        <dbReference type="Proteomes" id="UP000759131"/>
    </source>
</evidence>
<dbReference type="InterPro" id="IPR021384">
    <property type="entry name" value="Mediator_Med21"/>
</dbReference>
<protein>
    <recommendedName>
        <fullName evidence="6">Mediator of RNA polymerase II transcription subunit 21</fullName>
    </recommendedName>
</protein>
<dbReference type="GO" id="GO:0016592">
    <property type="term" value="C:mediator complex"/>
    <property type="evidence" value="ECO:0007669"/>
    <property type="project" value="UniProtKB-UniRule"/>
</dbReference>
<comment type="similarity">
    <text evidence="6">Belongs to the Mediator complex subunit 21 family.</text>
</comment>
<dbReference type="EMBL" id="CAJPIZ010012378">
    <property type="protein sequence ID" value="CAG2113671.1"/>
    <property type="molecule type" value="Genomic_DNA"/>
</dbReference>